<dbReference type="AlphaFoldDB" id="Q2CJ74"/>
<dbReference type="GO" id="GO:0000166">
    <property type="term" value="F:nucleotide binding"/>
    <property type="evidence" value="ECO:0007669"/>
    <property type="project" value="InterPro"/>
</dbReference>
<dbReference type="SUPFAM" id="SSF55347">
    <property type="entry name" value="Glyceraldehyde-3-phosphate dehydrogenase-like, C-terminal domain"/>
    <property type="match status" value="1"/>
</dbReference>
<organism evidence="3 4">
    <name type="scientific">Oceanicola granulosus (strain ATCC BAA-861 / DSM 15982 / KCTC 12143 / HTCC2516)</name>
    <dbReference type="NCBI Taxonomy" id="314256"/>
    <lineage>
        <taxon>Bacteria</taxon>
        <taxon>Pseudomonadati</taxon>
        <taxon>Pseudomonadota</taxon>
        <taxon>Alphaproteobacteria</taxon>
        <taxon>Rhodobacterales</taxon>
        <taxon>Roseobacteraceae</taxon>
        <taxon>Oceanicola</taxon>
    </lineage>
</organism>
<dbReference type="Pfam" id="PF22725">
    <property type="entry name" value="GFO_IDH_MocA_C3"/>
    <property type="match status" value="1"/>
</dbReference>
<dbReference type="HOGENOM" id="CLU_023194_1_4_5"/>
<dbReference type="InterPro" id="IPR055170">
    <property type="entry name" value="GFO_IDH_MocA-like_dom"/>
</dbReference>
<dbReference type="EMBL" id="AAOT01000002">
    <property type="protein sequence ID" value="EAR52726.1"/>
    <property type="molecule type" value="Genomic_DNA"/>
</dbReference>
<dbReference type="PANTHER" id="PTHR43377">
    <property type="entry name" value="BILIVERDIN REDUCTASE A"/>
    <property type="match status" value="1"/>
</dbReference>
<dbReference type="eggNOG" id="COG0673">
    <property type="taxonomic scope" value="Bacteria"/>
</dbReference>
<gene>
    <name evidence="3" type="ORF">OG2516_00829</name>
</gene>
<evidence type="ECO:0000259" key="2">
    <source>
        <dbReference type="Pfam" id="PF22725"/>
    </source>
</evidence>
<accession>Q2CJ74</accession>
<comment type="caution">
    <text evidence="3">The sequence shown here is derived from an EMBL/GenBank/DDBJ whole genome shotgun (WGS) entry which is preliminary data.</text>
</comment>
<dbReference type="Gene3D" id="3.30.360.10">
    <property type="entry name" value="Dihydrodipicolinate Reductase, domain 2"/>
    <property type="match status" value="1"/>
</dbReference>
<feature type="domain" description="GFO/IDH/MocA-like oxidoreductase" evidence="2">
    <location>
        <begin position="131"/>
        <end position="254"/>
    </location>
</feature>
<name>Q2CJ74_OCEGH</name>
<reference evidence="3 4" key="1">
    <citation type="journal article" date="2010" name="J. Bacteriol.">
        <title>Genome sequences of Oceanicola granulosus HTCC2516(T) and Oceanicola batsensis HTCC2597(TDelta).</title>
        <authorList>
            <person name="Thrash J.C."/>
            <person name="Cho J.C."/>
            <person name="Vergin K.L."/>
            <person name="Giovannoni S.J."/>
        </authorList>
    </citation>
    <scope>NUCLEOTIDE SEQUENCE [LARGE SCALE GENOMIC DNA]</scope>
    <source>
        <strain evidence="4">ATCC BAA-861 / DSM 15982 / KCTC 12143 / HTCC2516</strain>
    </source>
</reference>
<keyword evidence="4" id="KW-1185">Reference proteome</keyword>
<dbReference type="Gene3D" id="3.40.50.720">
    <property type="entry name" value="NAD(P)-binding Rossmann-like Domain"/>
    <property type="match status" value="1"/>
</dbReference>
<dbReference type="InterPro" id="IPR036291">
    <property type="entry name" value="NAD(P)-bd_dom_sf"/>
</dbReference>
<protein>
    <submittedName>
        <fullName evidence="3">YisS</fullName>
    </submittedName>
</protein>
<dbReference type="SUPFAM" id="SSF51735">
    <property type="entry name" value="NAD(P)-binding Rossmann-fold domains"/>
    <property type="match status" value="1"/>
</dbReference>
<sequence length="344" mass="37336">MSGRQRKVVIIGTGGIGRRHIRGYLATGRAALTVVEPHAARRAAVVEEFAPAGAAARLEDVDLAAHDLAVICTPGHLHLPMIHACAEARLPFLVEKPLAVTLEGVDEAIAAVERAGILARVGFIRRIAPEVQALRRQIADGRIGALKLVYVNASQNFPLYRPDYRETYYSRPEMGGGAILDAASHSFDLLISLLGEPVTVSAMYDRMVLEGSETEDTCLISIRFASGAMANLTINQFQRRNVACSEFIGTGGNLQLDHATLSFADDDSGHWSQSRDFMEGMVPMQAHQARFTIQADTMLDALDGRPDPLATLPEARTNLALALAAKRSWQERRFIDLAGREAAA</sequence>
<dbReference type="STRING" id="314256.OG2516_00829"/>
<dbReference type="Pfam" id="PF01408">
    <property type="entry name" value="GFO_IDH_MocA"/>
    <property type="match status" value="1"/>
</dbReference>
<proteinExistence type="predicted"/>
<dbReference type="PANTHER" id="PTHR43377:SF1">
    <property type="entry name" value="BILIVERDIN REDUCTASE A"/>
    <property type="match status" value="1"/>
</dbReference>
<evidence type="ECO:0000259" key="1">
    <source>
        <dbReference type="Pfam" id="PF01408"/>
    </source>
</evidence>
<evidence type="ECO:0000313" key="4">
    <source>
        <dbReference type="Proteomes" id="UP000003635"/>
    </source>
</evidence>
<dbReference type="RefSeq" id="WP_007253698.1">
    <property type="nucleotide sequence ID" value="NZ_CH724107.1"/>
</dbReference>
<evidence type="ECO:0000313" key="3">
    <source>
        <dbReference type="EMBL" id="EAR52726.1"/>
    </source>
</evidence>
<feature type="domain" description="Gfo/Idh/MocA-like oxidoreductase N-terminal" evidence="1">
    <location>
        <begin position="7"/>
        <end position="123"/>
    </location>
</feature>
<dbReference type="InterPro" id="IPR051450">
    <property type="entry name" value="Gfo/Idh/MocA_Oxidoreductases"/>
</dbReference>
<dbReference type="Proteomes" id="UP000003635">
    <property type="component" value="Unassembled WGS sequence"/>
</dbReference>
<dbReference type="InterPro" id="IPR000683">
    <property type="entry name" value="Gfo/Idh/MocA-like_OxRdtase_N"/>
</dbReference>